<dbReference type="SUPFAM" id="SSF56300">
    <property type="entry name" value="Metallo-dependent phosphatases"/>
    <property type="match status" value="1"/>
</dbReference>
<accession>A0A127JPM7</accession>
<dbReference type="Proteomes" id="UP000070433">
    <property type="component" value="Chromosome"/>
</dbReference>
<dbReference type="CDD" id="cd07381">
    <property type="entry name" value="MPP_CapA"/>
    <property type="match status" value="1"/>
</dbReference>
<dbReference type="OrthoDB" id="5405713at2"/>
<proteinExistence type="inferred from homology"/>
<evidence type="ECO:0000256" key="1">
    <source>
        <dbReference type="ARBA" id="ARBA00005662"/>
    </source>
</evidence>
<dbReference type="InterPro" id="IPR052169">
    <property type="entry name" value="CW_Biosynth-Accessory"/>
</dbReference>
<keyword evidence="4" id="KW-1185">Reference proteome</keyword>
<evidence type="ECO:0000313" key="3">
    <source>
        <dbReference type="EMBL" id="AMO21875.1"/>
    </source>
</evidence>
<protein>
    <submittedName>
        <fullName evidence="3">Poly-gamma-glutamate biosynthesis protein</fullName>
    </submittedName>
</protein>
<dbReference type="RefSeq" id="WP_061495687.1">
    <property type="nucleotide sequence ID" value="NZ_CP010951.1"/>
</dbReference>
<name>A0A127JPM7_9BURK</name>
<sequence length="368" mass="39965">MSHLALFLAGDVMTGRGIDQVMLQSSPPQLQEQWVRDARDYVGLAERANGPIPAPVAADYIWGDALAELRTARPDLRIINLETSVTRSDQAWPGKGIHYRMHPGNLDCITAAGIDACALANNHVLDWGRAGLQETLESLHGAGLRTAGAGPDRAAAWAPAAFELPTGGRLLLFSLATPSSGVPPEWAATATASGVAWLPDLSDRSLAQVSAAVARHRRSGDRVIVSIHWGGNWGLAIPAAHRRFAHRLIEEGVCDLVHGHSSHHPLAVEVHKGRLILYGCGDLINDYEGIGAHGELRSDWGCLYFPTLDARSGALLRLMIVPMELRRFRLVRAGPSAREWLERMFREQGSALGSSVEREAGGWALRWR</sequence>
<dbReference type="PANTHER" id="PTHR33393">
    <property type="entry name" value="POLYGLUTAMINE SYNTHESIS ACCESSORY PROTEIN RV0574C-RELATED"/>
    <property type="match status" value="1"/>
</dbReference>
<evidence type="ECO:0000313" key="4">
    <source>
        <dbReference type="Proteomes" id="UP000070433"/>
    </source>
</evidence>
<dbReference type="EMBL" id="CP010951">
    <property type="protein sequence ID" value="AMO21875.1"/>
    <property type="molecule type" value="Genomic_DNA"/>
</dbReference>
<organism evidence="3 4">
    <name type="scientific">Ramlibacter tataouinensis</name>
    <dbReference type="NCBI Taxonomy" id="94132"/>
    <lineage>
        <taxon>Bacteria</taxon>
        <taxon>Pseudomonadati</taxon>
        <taxon>Pseudomonadota</taxon>
        <taxon>Betaproteobacteria</taxon>
        <taxon>Burkholderiales</taxon>
        <taxon>Comamonadaceae</taxon>
        <taxon>Ramlibacter</taxon>
    </lineage>
</organism>
<reference evidence="3 4" key="1">
    <citation type="journal article" date="2014" name="Int. J. Syst. Evol. Microbiol.">
        <title>Ramlibacter solisilvae sp. nov., isolated from forest soil, and emended description of the genus Ramlibacter.</title>
        <authorList>
            <person name="Lee H.J."/>
            <person name="Lee S.H."/>
            <person name="Lee S.S."/>
            <person name="Lee J.S."/>
            <person name="Kim Y."/>
            <person name="Kim S.C."/>
            <person name="Jeon C.O."/>
        </authorList>
    </citation>
    <scope>NUCLEOTIDE SEQUENCE [LARGE SCALE GENOMIC DNA]</scope>
    <source>
        <strain evidence="3 4">5-10</strain>
    </source>
</reference>
<dbReference type="Pfam" id="PF09587">
    <property type="entry name" value="PGA_cap"/>
    <property type="match status" value="1"/>
</dbReference>
<comment type="similarity">
    <text evidence="1">Belongs to the CapA family.</text>
</comment>
<dbReference type="PATRIC" id="fig|94132.3.peg.394"/>
<gene>
    <name evidence="3" type="ORF">UC35_01985</name>
</gene>
<dbReference type="PANTHER" id="PTHR33393:SF11">
    <property type="entry name" value="POLYGLUTAMINE SYNTHESIS ACCESSORY PROTEIN RV0574C-RELATED"/>
    <property type="match status" value="1"/>
</dbReference>
<dbReference type="AlphaFoldDB" id="A0A127JPM7"/>
<dbReference type="InterPro" id="IPR029052">
    <property type="entry name" value="Metallo-depent_PP-like"/>
</dbReference>
<evidence type="ECO:0000259" key="2">
    <source>
        <dbReference type="SMART" id="SM00854"/>
    </source>
</evidence>
<dbReference type="Gene3D" id="3.60.21.10">
    <property type="match status" value="1"/>
</dbReference>
<feature type="domain" description="Capsule synthesis protein CapA" evidence="2">
    <location>
        <begin position="5"/>
        <end position="287"/>
    </location>
</feature>
<dbReference type="InterPro" id="IPR019079">
    <property type="entry name" value="Capsule_synth_CapA"/>
</dbReference>
<dbReference type="SMART" id="SM00854">
    <property type="entry name" value="PGA_cap"/>
    <property type="match status" value="1"/>
</dbReference>